<evidence type="ECO:0000256" key="1">
    <source>
        <dbReference type="ARBA" id="ARBA00022737"/>
    </source>
</evidence>
<dbReference type="Pfam" id="PF00621">
    <property type="entry name" value="RhoGEF"/>
    <property type="match status" value="1"/>
</dbReference>
<dbReference type="AlphaFoldDB" id="A0A6B2L899"/>
<accession>A0A6B2L899</accession>
<dbReference type="EMBL" id="GIBP01004260">
    <property type="protein sequence ID" value="NDV33229.1"/>
    <property type="molecule type" value="Transcribed_RNA"/>
</dbReference>
<reference evidence="3" key="1">
    <citation type="journal article" date="2020" name="J. Eukaryot. Microbiol.">
        <title>De novo Sequencing, Assembly and Annotation of the Transcriptome for the Free-Living Testate Amoeba Arcella intermedia.</title>
        <authorList>
            <person name="Ribeiro G.M."/>
            <person name="Porfirio-Sousa A.L."/>
            <person name="Maurer-Alcala X.X."/>
            <person name="Katz L.A."/>
            <person name="Lahr D.J.G."/>
        </authorList>
    </citation>
    <scope>NUCLEOTIDE SEQUENCE</scope>
</reference>
<dbReference type="InterPro" id="IPR035899">
    <property type="entry name" value="DBL_dom_sf"/>
</dbReference>
<dbReference type="InterPro" id="IPR003409">
    <property type="entry name" value="MORN"/>
</dbReference>
<dbReference type="GO" id="GO:0005737">
    <property type="term" value="C:cytoplasm"/>
    <property type="evidence" value="ECO:0007669"/>
    <property type="project" value="TreeGrafter"/>
</dbReference>
<dbReference type="Gene3D" id="1.20.900.10">
    <property type="entry name" value="Dbl homology (DH) domain"/>
    <property type="match status" value="1"/>
</dbReference>
<feature type="domain" description="DH" evidence="2">
    <location>
        <begin position="37"/>
        <end position="82"/>
    </location>
</feature>
<dbReference type="Pfam" id="PF02493">
    <property type="entry name" value="MORN"/>
    <property type="match status" value="1"/>
</dbReference>
<dbReference type="InterPro" id="IPR000219">
    <property type="entry name" value="DH_dom"/>
</dbReference>
<dbReference type="PROSITE" id="PS50010">
    <property type="entry name" value="DH_2"/>
    <property type="match status" value="1"/>
</dbReference>
<protein>
    <recommendedName>
        <fullName evidence="2">DH domain-containing protein</fullName>
    </recommendedName>
</protein>
<sequence>MISQTFKDSESPYHEFSSVMSGTVVFTTDFSNKYSTPIQRLPRYELLLKDLLRKTTEDHHDYPHIKQSLSDINKINIKVNQLIAQSQNDMNIKKLEENTYLKRLLYKEDKTRRVINDILFVHELNDIFQDRIFSIKDPNSIEELKPQILFMDDCIVSPYHFNINRGTTSTIPIPLIWIDTHLTPEFFSSLELPGNSNLNTQLYFKITGPNETWIIKSIRDSFVPWIRKLAIHMKLDPNDEVFLMKGERDGSKVDYKFINIRGNFIGSYCGNWLNGIPHGKGVFKRSDGHQYQRQLYWKLLWKLAQWHSPRERSFQEIRWACI</sequence>
<evidence type="ECO:0000259" key="2">
    <source>
        <dbReference type="PROSITE" id="PS50010"/>
    </source>
</evidence>
<dbReference type="SMART" id="SM00698">
    <property type="entry name" value="MORN"/>
    <property type="match status" value="1"/>
</dbReference>
<proteinExistence type="predicted"/>
<dbReference type="GO" id="GO:0005085">
    <property type="term" value="F:guanyl-nucleotide exchange factor activity"/>
    <property type="evidence" value="ECO:0007669"/>
    <property type="project" value="InterPro"/>
</dbReference>
<dbReference type="PANTHER" id="PTHR12673:SF159">
    <property type="entry name" value="LD03170P"/>
    <property type="match status" value="1"/>
</dbReference>
<evidence type="ECO:0000313" key="3">
    <source>
        <dbReference type="EMBL" id="NDV33229.1"/>
    </source>
</evidence>
<name>A0A6B2L899_9EUKA</name>
<dbReference type="PANTHER" id="PTHR12673">
    <property type="entry name" value="FACIOGENITAL DYSPLASIA PROTEIN"/>
    <property type="match status" value="1"/>
</dbReference>
<dbReference type="SUPFAM" id="SSF48065">
    <property type="entry name" value="DBL homology domain (DH-domain)"/>
    <property type="match status" value="1"/>
</dbReference>
<organism evidence="3">
    <name type="scientific">Arcella intermedia</name>
    <dbReference type="NCBI Taxonomy" id="1963864"/>
    <lineage>
        <taxon>Eukaryota</taxon>
        <taxon>Amoebozoa</taxon>
        <taxon>Tubulinea</taxon>
        <taxon>Elardia</taxon>
        <taxon>Arcellinida</taxon>
        <taxon>Sphaerothecina</taxon>
        <taxon>Arcellidae</taxon>
        <taxon>Arcella</taxon>
    </lineage>
</organism>
<dbReference type="InterPro" id="IPR051092">
    <property type="entry name" value="FYVE_RhoGEF_PH"/>
</dbReference>
<keyword evidence="1" id="KW-0677">Repeat</keyword>
<dbReference type="SUPFAM" id="SSF82185">
    <property type="entry name" value="Histone H3 K4-specific methyltransferase SET7/9 N-terminal domain"/>
    <property type="match status" value="1"/>
</dbReference>